<dbReference type="OrthoDB" id="3565018at2759"/>
<organism evidence="2 3">
    <name type="scientific">Microdochium bolleyi</name>
    <dbReference type="NCBI Taxonomy" id="196109"/>
    <lineage>
        <taxon>Eukaryota</taxon>
        <taxon>Fungi</taxon>
        <taxon>Dikarya</taxon>
        <taxon>Ascomycota</taxon>
        <taxon>Pezizomycotina</taxon>
        <taxon>Sordariomycetes</taxon>
        <taxon>Xylariomycetidae</taxon>
        <taxon>Xylariales</taxon>
        <taxon>Microdochiaceae</taxon>
        <taxon>Microdochium</taxon>
    </lineage>
</organism>
<feature type="domain" description="DUF7580" evidence="1">
    <location>
        <begin position="174"/>
        <end position="556"/>
    </location>
</feature>
<evidence type="ECO:0000259" key="1">
    <source>
        <dbReference type="Pfam" id="PF24476"/>
    </source>
</evidence>
<dbReference type="PANTHER" id="PTHR35186:SF4">
    <property type="entry name" value="PRION-INHIBITION AND PROPAGATION HELO DOMAIN-CONTAINING PROTEIN"/>
    <property type="match status" value="1"/>
</dbReference>
<dbReference type="AlphaFoldDB" id="A0A136IVB5"/>
<proteinExistence type="predicted"/>
<reference evidence="3" key="1">
    <citation type="submission" date="2016-02" db="EMBL/GenBank/DDBJ databases">
        <title>Draft genome sequence of Microdochium bolleyi, a fungal endophyte of beachgrass.</title>
        <authorList>
            <consortium name="DOE Joint Genome Institute"/>
            <person name="David A.S."/>
            <person name="May G."/>
            <person name="Haridas S."/>
            <person name="Lim J."/>
            <person name="Wang M."/>
            <person name="Labutti K."/>
            <person name="Lipzen A."/>
            <person name="Barry K."/>
            <person name="Grigoriev I.V."/>
        </authorList>
    </citation>
    <scope>NUCLEOTIDE SEQUENCE [LARGE SCALE GENOMIC DNA]</scope>
    <source>
        <strain evidence="3">J235TASD1</strain>
    </source>
</reference>
<evidence type="ECO:0000313" key="2">
    <source>
        <dbReference type="EMBL" id="KXJ88746.1"/>
    </source>
</evidence>
<dbReference type="EMBL" id="KQ964257">
    <property type="protein sequence ID" value="KXJ88746.1"/>
    <property type="molecule type" value="Genomic_DNA"/>
</dbReference>
<dbReference type="Proteomes" id="UP000070501">
    <property type="component" value="Unassembled WGS sequence"/>
</dbReference>
<evidence type="ECO:0000313" key="3">
    <source>
        <dbReference type="Proteomes" id="UP000070501"/>
    </source>
</evidence>
<dbReference type="PANTHER" id="PTHR35186">
    <property type="entry name" value="ANK_REP_REGION DOMAIN-CONTAINING PROTEIN"/>
    <property type="match status" value="1"/>
</dbReference>
<name>A0A136IVB5_9PEZI</name>
<dbReference type="InParanoid" id="A0A136IVB5"/>
<keyword evidence="3" id="KW-1185">Reference proteome</keyword>
<gene>
    <name evidence="2" type="ORF">Micbo1qcDRAFT_166189</name>
</gene>
<sequence length="573" mass="64643">MDIAGVVLGTIPLILYAIDKHKQRKTSHDVKRIRRRIFLEQRLLEATFISIGLQLGKTTRKELETHLKKAHPTHSAQFLDIIDRMEEILQQIMNELMIDSNGQPISQSDGSEWSQMKRFVKRHVGNGSRKALIEELREWNEDLNNLIGKPEMPSPDYNPLVTSRRAHFDSAHCDKSRTNAALVHEAIMTTWQCCCEEHHGALKLQWHKGTSTKSDEFVVAISVPERNKDWFESIVEVGTSLDCPPLSNIKSAWVSDCPPDSTTQTAGAKRAVSRGVRFSSDPTTCKTVRAQEVHAAPLPQISCLCVFTGALQKRDSGIIPGTTMRNSFSLDTAPLGQTIRSISIASALRHVESSRHPCSLSKKHRLSVAAASCWALLYLCGTPWISSSEWSGSHSLQLLVRTHGSSIVLADQMPMVFHSFEKLQRAGKSVWPSHNTDELLGQTISDLHGRNKALFALGILLIELYVDTSFDELRELFELAQRSKRGSSVARSHRLSDLEIAEHWLYNKIYEDAGQSYGYAIQRCIRCEFPGRPDRRTFDFSDFRTEFYKGVVAPIQAFHDIFDGNIDEVLRRN</sequence>
<dbReference type="InterPro" id="IPR056002">
    <property type="entry name" value="DUF7580"/>
</dbReference>
<dbReference type="Pfam" id="PF24476">
    <property type="entry name" value="DUF7580"/>
    <property type="match status" value="1"/>
</dbReference>
<accession>A0A136IVB5</accession>
<protein>
    <recommendedName>
        <fullName evidence="1">DUF7580 domain-containing protein</fullName>
    </recommendedName>
</protein>